<dbReference type="InterPro" id="IPR001584">
    <property type="entry name" value="Integrase_cat-core"/>
</dbReference>
<dbReference type="PROSITE" id="PS50994">
    <property type="entry name" value="INTEGRASE"/>
    <property type="match status" value="1"/>
</dbReference>
<evidence type="ECO:0000259" key="8">
    <source>
        <dbReference type="PROSITE" id="PS50994"/>
    </source>
</evidence>
<dbReference type="Pfam" id="PF00665">
    <property type="entry name" value="rve"/>
    <property type="match status" value="1"/>
</dbReference>
<dbReference type="InterPro" id="IPR039537">
    <property type="entry name" value="Retrotran_Ty1/copia-like"/>
</dbReference>
<evidence type="ECO:0000256" key="4">
    <source>
        <dbReference type="PROSITE-ProRule" id="PRU00047"/>
    </source>
</evidence>
<evidence type="ECO:0000256" key="1">
    <source>
        <dbReference type="ARBA" id="ARBA00022670"/>
    </source>
</evidence>
<protein>
    <submittedName>
        <fullName evidence="9">Zinc finger CCHC-type</fullName>
    </submittedName>
</protein>
<dbReference type="Pfam" id="PF07727">
    <property type="entry name" value="RVT_2"/>
    <property type="match status" value="1"/>
</dbReference>
<feature type="region of interest" description="Disordered" evidence="6">
    <location>
        <begin position="921"/>
        <end position="953"/>
    </location>
</feature>
<keyword evidence="4" id="KW-0862">Zinc</keyword>
<evidence type="ECO:0000256" key="3">
    <source>
        <dbReference type="ARBA" id="ARBA00022801"/>
    </source>
</evidence>
<dbReference type="EMBL" id="JAEFBK010000006">
    <property type="protein sequence ID" value="KAG7594460.1"/>
    <property type="molecule type" value="Genomic_DNA"/>
</dbReference>
<evidence type="ECO:0000256" key="6">
    <source>
        <dbReference type="SAM" id="MobiDB-lite"/>
    </source>
</evidence>
<keyword evidence="4" id="KW-0863">Zinc-finger</keyword>
<dbReference type="InterPro" id="IPR025724">
    <property type="entry name" value="GAG-pre-integrase_dom"/>
</dbReference>
<dbReference type="Proteomes" id="UP000694240">
    <property type="component" value="Chromosome 6"/>
</dbReference>
<dbReference type="GO" id="GO:0008270">
    <property type="term" value="F:zinc ion binding"/>
    <property type="evidence" value="ECO:0007669"/>
    <property type="project" value="UniProtKB-KW"/>
</dbReference>
<comment type="caution">
    <text evidence="9">The sequence shown here is derived from an EMBL/GenBank/DDBJ whole genome shotgun (WGS) entry which is preliminary data.</text>
</comment>
<dbReference type="Pfam" id="PF14223">
    <property type="entry name" value="Retrotran_gag_2"/>
    <property type="match status" value="1"/>
</dbReference>
<dbReference type="InterPro" id="IPR057670">
    <property type="entry name" value="SH3_retrovirus"/>
</dbReference>
<evidence type="ECO:0000313" key="10">
    <source>
        <dbReference type="Proteomes" id="UP000694240"/>
    </source>
</evidence>
<reference evidence="9 10" key="1">
    <citation type="submission" date="2020-12" db="EMBL/GenBank/DDBJ databases">
        <title>Concerted genomic and epigenomic changes stabilize Arabidopsis allopolyploids.</title>
        <authorList>
            <person name="Chen Z."/>
        </authorList>
    </citation>
    <scope>NUCLEOTIDE SEQUENCE [LARGE SCALE GENOMIC DNA]</scope>
    <source>
        <strain evidence="9">Allo738</strain>
        <tissue evidence="9">Leaf</tissue>
    </source>
</reference>
<feature type="coiled-coil region" evidence="5">
    <location>
        <begin position="243"/>
        <end position="277"/>
    </location>
</feature>
<dbReference type="GO" id="GO:0003676">
    <property type="term" value="F:nucleic acid binding"/>
    <property type="evidence" value="ECO:0007669"/>
    <property type="project" value="InterPro"/>
</dbReference>
<dbReference type="PROSITE" id="PS50158">
    <property type="entry name" value="ZF_CCHC"/>
    <property type="match status" value="1"/>
</dbReference>
<keyword evidence="2" id="KW-0479">Metal-binding</keyword>
<gene>
    <name evidence="9" type="ORF">ISN45_Aa01g032100</name>
</gene>
<dbReference type="InterPro" id="IPR054722">
    <property type="entry name" value="PolX-like_BBD"/>
</dbReference>
<name>A0A8T2C810_9BRAS</name>
<dbReference type="GO" id="GO:0006508">
    <property type="term" value="P:proteolysis"/>
    <property type="evidence" value="ECO:0007669"/>
    <property type="project" value="UniProtKB-KW"/>
</dbReference>
<keyword evidence="10" id="KW-1185">Reference proteome</keyword>
<feature type="compositionally biased region" description="Basic and acidic residues" evidence="6">
    <location>
        <begin position="927"/>
        <end position="940"/>
    </location>
</feature>
<keyword evidence="1" id="KW-0645">Protease</keyword>
<dbReference type="GO" id="GO:0015074">
    <property type="term" value="P:DNA integration"/>
    <property type="evidence" value="ECO:0007669"/>
    <property type="project" value="InterPro"/>
</dbReference>
<dbReference type="InterPro" id="IPR013103">
    <property type="entry name" value="RVT_2"/>
</dbReference>
<sequence>MEPTTDYVGPSKNIVLDTKRYGYWKVRMQQIIRGQGEDAWTAVEDGWESPSLLTEAGIRIPKPKDRWTDEEKSLSKFNARAMNAIFGSVDEDEFKLIQGCKSAKQAWDILQQSHEGTTGVKRTRLDQLATQFEYPNKNKSKEKSLLCFSDSDSDDDEEEDLLNFVAYVAHSDVTRIVVESDSESEGETTTKDDYRALYDSWVQLSADILQLVQEKFTLTAELSAIRETEQVKEKYIFGTSKPMDDLLKKLDFLEEGYREEKDRAKLLQNELNNKHKQIRMLNKGSDDLDKILTMGRTESQHRGLGFQGFSRDSSMLPILPIKFVSGGISKEAAPVSKIVNNGCSTSSILRKGDHVLQAEKENSKIPLPQRSRVRGFRGCGHCGREGHQRNQCYRFKERVSLLWGLNKCYMEPSKILNVWVTKDDLYGDLLTEQSDFKLSKMYDLEDMIISRCNLEADVGSQGEVMKCSLSLVNHESEELHANVAYTSASSSDFTSCSEEKSWYFDSGCSRHMTRDQFALDDFSTITSGKVTFGDGGKGNIRGKGVLEKDNQPHLANVYFVEGLKANLISIGQLCDDGLRVTFTKHDCQVTDENGNEVLSGVRTGNNCYMWRNSEVCLSAAMSKLDLWHQHLGHINTQSLVKIVNAEVIRGIPKLDGKTDTVCEACSKGKQVKVQHKKIADIGSKKLLELVHMDLMGPVQTESLNGKRYIFVLVDDFSRFTWVRFLREKSEAVESFKILALQLQTEKGSIVQIRSDHGGEFQNEKFEKFCNTQGIRHQYSAPRTPQQNGIVERKNRTLQEMARVMIHGNNVSPRFWAEAVNTACYIINRVYVKPGTNTTPYEIWQGKTPNLCFFHTFGCICYILNDKDHLGKFDARSDEGIFLGYATNSMAYRVYNKRLKRVEESVNVIFDDKSPTQMFPVAQDEEESAQKDKAEQPKLDQENQEEVVTQEQETGIRTTTLTVPKSHSEADVIGNLEDGRTTRGVQINFREMIQFSSFVSTIEPKDIFTALEDEFWFGACHEEINQFGRHNVWDLVPKPPQVNIVGTKWIFKNKIDESGNVTRNRARLVAQGYSQVEGIDFDESFAHVALLESIRLLLGMACLLNFKLHQMDVKSAFLNGIFQEEVYVAQPKGFEDPNFPDHVYKLKKALYGLKQAPRAWYERLSVFLVEKGFKRGSVDKTLFVYQEKEDILIVQIYVDDIVFGSTKEDLVTLFVKSMTKKFEMSMVGEMNYFLGLQIKQTEEGVHISQGIYAKSIVQRFGMQKSKTSRTPMSTTVKLSKDEYGQRVDEKLYRAMIGSLLYLTASRPDLCLSVGMCARYQANPRLSHLNAVKHIIKYVKGNLDDRRSTSGGCFFLGNNMISWHSKKQSSVTLSTAEAEYVALGSCCTQLLWMKQMLSDYGIIPSTINWRELCRFSTYFLWTVQLLLLTQNPKASRRSETLCLYLKAKPALFLSDSTWPLILRPLLTELMLFRLPLLLRLCQLHRRCFYAGYQANRKLLAVHERKYPELKFPSDPSVDNQFITEAARERYQGICKRRFNEMSFLAPDCVSTHATSRI</sequence>
<dbReference type="PANTHER" id="PTHR42648:SF21">
    <property type="entry name" value="CYSTEINE-RICH RLK (RECEPTOR-LIKE PROTEIN KINASE) 8"/>
    <property type="match status" value="1"/>
</dbReference>
<dbReference type="Pfam" id="PF25597">
    <property type="entry name" value="SH3_retrovirus"/>
    <property type="match status" value="1"/>
</dbReference>
<feature type="domain" description="CCHC-type" evidence="7">
    <location>
        <begin position="379"/>
        <end position="392"/>
    </location>
</feature>
<keyword evidence="3" id="KW-0378">Hydrolase</keyword>
<organism evidence="9 10">
    <name type="scientific">Arabidopsis thaliana x Arabidopsis arenosa</name>
    <dbReference type="NCBI Taxonomy" id="1240361"/>
    <lineage>
        <taxon>Eukaryota</taxon>
        <taxon>Viridiplantae</taxon>
        <taxon>Streptophyta</taxon>
        <taxon>Embryophyta</taxon>
        <taxon>Tracheophyta</taxon>
        <taxon>Spermatophyta</taxon>
        <taxon>Magnoliopsida</taxon>
        <taxon>eudicotyledons</taxon>
        <taxon>Gunneridae</taxon>
        <taxon>Pentapetalae</taxon>
        <taxon>rosids</taxon>
        <taxon>malvids</taxon>
        <taxon>Brassicales</taxon>
        <taxon>Brassicaceae</taxon>
        <taxon>Camelineae</taxon>
        <taxon>Arabidopsis</taxon>
    </lineage>
</organism>
<dbReference type="CDD" id="cd09272">
    <property type="entry name" value="RNase_HI_RT_Ty1"/>
    <property type="match status" value="1"/>
</dbReference>
<dbReference type="PANTHER" id="PTHR42648">
    <property type="entry name" value="TRANSPOSASE, PUTATIVE-RELATED"/>
    <property type="match status" value="1"/>
</dbReference>
<evidence type="ECO:0000313" key="9">
    <source>
        <dbReference type="EMBL" id="KAG7594460.1"/>
    </source>
</evidence>
<dbReference type="GO" id="GO:0008233">
    <property type="term" value="F:peptidase activity"/>
    <property type="evidence" value="ECO:0007669"/>
    <property type="project" value="UniProtKB-KW"/>
</dbReference>
<evidence type="ECO:0000259" key="7">
    <source>
        <dbReference type="PROSITE" id="PS50158"/>
    </source>
</evidence>
<evidence type="ECO:0000256" key="2">
    <source>
        <dbReference type="ARBA" id="ARBA00022723"/>
    </source>
</evidence>
<keyword evidence="5" id="KW-0175">Coiled coil</keyword>
<dbReference type="InterPro" id="IPR001878">
    <property type="entry name" value="Znf_CCHC"/>
</dbReference>
<evidence type="ECO:0000256" key="5">
    <source>
        <dbReference type="SAM" id="Coils"/>
    </source>
</evidence>
<feature type="domain" description="Integrase catalytic" evidence="8">
    <location>
        <begin position="681"/>
        <end position="847"/>
    </location>
</feature>
<proteinExistence type="predicted"/>
<dbReference type="Pfam" id="PF13976">
    <property type="entry name" value="gag_pre-integrs"/>
    <property type="match status" value="1"/>
</dbReference>
<dbReference type="Pfam" id="PF22936">
    <property type="entry name" value="Pol_BBD"/>
    <property type="match status" value="1"/>
</dbReference>
<accession>A0A8T2C810</accession>